<dbReference type="Proteomes" id="UP000588083">
    <property type="component" value="Unassembled WGS sequence"/>
</dbReference>
<reference evidence="4 5" key="1">
    <citation type="journal article" date="2020" name="Front. Microbiol.">
        <title>Single-cell genomics of novel Actinobacteria with the Wood-Ljungdahl pathway discovered in a serpentinizing system.</title>
        <authorList>
            <person name="Merino N."/>
            <person name="Kawai M."/>
            <person name="Boyd E.S."/>
            <person name="Colman D.R."/>
            <person name="McGlynn S.E."/>
            <person name="Nealson K.H."/>
            <person name="Kurokawa K."/>
            <person name="Hongoh Y."/>
        </authorList>
    </citation>
    <scope>NUCLEOTIDE SEQUENCE [LARGE SCALE GENOMIC DNA]</scope>
    <source>
        <strain evidence="1 5">S09_30</strain>
        <strain evidence="2 6">S34</strain>
        <strain evidence="3 4">S47</strain>
    </source>
</reference>
<proteinExistence type="predicted"/>
<gene>
    <name evidence="1" type="ORF">HKBW3S09_01551</name>
    <name evidence="2" type="ORF">HKBW3S34_02105</name>
    <name evidence="3" type="ORF">HKBW3S47_00289</name>
</gene>
<evidence type="ECO:0000313" key="2">
    <source>
        <dbReference type="EMBL" id="GFP31186.1"/>
    </source>
</evidence>
<dbReference type="EMBL" id="BLRW01000330">
    <property type="protein sequence ID" value="GFP24085.1"/>
    <property type="molecule type" value="Genomic_DNA"/>
</dbReference>
<dbReference type="Proteomes" id="UP000585609">
    <property type="component" value="Unassembled WGS sequence"/>
</dbReference>
<sequence>MEIGQQVDERVEKEIERKILDCCGEKKRLPCPLACQIAEEFKVRPIVVGQIADGLGVKISACELGCF</sequence>
<dbReference type="EMBL" id="BLRZ01000190">
    <property type="protein sequence ID" value="GFP31186.1"/>
    <property type="molecule type" value="Genomic_DNA"/>
</dbReference>
<name>A0A6V8Q1K3_9ACTN</name>
<evidence type="ECO:0000313" key="1">
    <source>
        <dbReference type="EMBL" id="GFP24085.1"/>
    </source>
</evidence>
<accession>A0A6V8Q1K3</accession>
<keyword evidence="6" id="KW-1185">Reference proteome</keyword>
<dbReference type="Proteomes" id="UP000569018">
    <property type="component" value="Unassembled WGS sequence"/>
</dbReference>
<dbReference type="RefSeq" id="WP_176235304.1">
    <property type="nucleotide sequence ID" value="NZ_BLRZ01000190.1"/>
</dbReference>
<dbReference type="AlphaFoldDB" id="A0A6V8Q1K3"/>
<organism evidence="3 4">
    <name type="scientific">Candidatus Hakubella thermalkaliphila</name>
    <dbReference type="NCBI Taxonomy" id="2754717"/>
    <lineage>
        <taxon>Bacteria</taxon>
        <taxon>Bacillati</taxon>
        <taxon>Actinomycetota</taxon>
        <taxon>Actinomycetota incertae sedis</taxon>
        <taxon>Candidatus Hakubellales</taxon>
        <taxon>Candidatus Hakubellaceae</taxon>
        <taxon>Candidatus Hakubella</taxon>
    </lineage>
</organism>
<evidence type="ECO:0000313" key="6">
    <source>
        <dbReference type="Proteomes" id="UP000588083"/>
    </source>
</evidence>
<evidence type="ECO:0000313" key="4">
    <source>
        <dbReference type="Proteomes" id="UP000569018"/>
    </source>
</evidence>
<evidence type="ECO:0000313" key="5">
    <source>
        <dbReference type="Proteomes" id="UP000585609"/>
    </source>
</evidence>
<comment type="caution">
    <text evidence="3">The sequence shown here is derived from an EMBL/GenBank/DDBJ whole genome shotgun (WGS) entry which is preliminary data.</text>
</comment>
<protein>
    <submittedName>
        <fullName evidence="3">Uncharacterized protein</fullName>
    </submittedName>
</protein>
<dbReference type="EMBL" id="BLSD01000008">
    <property type="protein sequence ID" value="GFP38588.1"/>
    <property type="molecule type" value="Genomic_DNA"/>
</dbReference>
<evidence type="ECO:0000313" key="3">
    <source>
        <dbReference type="EMBL" id="GFP38588.1"/>
    </source>
</evidence>